<dbReference type="InterPro" id="IPR016181">
    <property type="entry name" value="Acyl_CoA_acyltransferase"/>
</dbReference>
<dbReference type="InterPro" id="IPR016722">
    <property type="entry name" value="DNA_pol_alpha_bsu"/>
</dbReference>
<dbReference type="Pfam" id="PF13302">
    <property type="entry name" value="Acetyltransf_3"/>
    <property type="match status" value="1"/>
</dbReference>
<dbReference type="EMBL" id="RBNI01003400">
    <property type="protein sequence ID" value="RUP48388.1"/>
    <property type="molecule type" value="Genomic_DNA"/>
</dbReference>
<evidence type="ECO:0000313" key="7">
    <source>
        <dbReference type="Proteomes" id="UP000268093"/>
    </source>
</evidence>
<gene>
    <name evidence="6" type="ORF">BC936DRAFT_144640</name>
</gene>
<dbReference type="Pfam" id="PF22062">
    <property type="entry name" value="OB_DPOA2"/>
    <property type="match status" value="1"/>
</dbReference>
<evidence type="ECO:0000256" key="2">
    <source>
        <dbReference type="ARBA" id="ARBA00023242"/>
    </source>
</evidence>
<dbReference type="Gene3D" id="3.40.630.30">
    <property type="match status" value="1"/>
</dbReference>
<evidence type="ECO:0000256" key="1">
    <source>
        <dbReference type="ARBA" id="ARBA00004123"/>
    </source>
</evidence>
<evidence type="ECO:0000259" key="4">
    <source>
        <dbReference type="Pfam" id="PF13302"/>
    </source>
</evidence>
<evidence type="ECO:0008006" key="8">
    <source>
        <dbReference type="Google" id="ProtNLM"/>
    </source>
</evidence>
<dbReference type="SUPFAM" id="SSF55729">
    <property type="entry name" value="Acyl-CoA N-acyltransferases (Nat)"/>
    <property type="match status" value="1"/>
</dbReference>
<evidence type="ECO:0000313" key="6">
    <source>
        <dbReference type="EMBL" id="RUP48388.1"/>
    </source>
</evidence>
<evidence type="ECO:0000256" key="3">
    <source>
        <dbReference type="SAM" id="MobiDB-lite"/>
    </source>
</evidence>
<proteinExistence type="predicted"/>
<dbReference type="InterPro" id="IPR000182">
    <property type="entry name" value="GNAT_dom"/>
</dbReference>
<feature type="compositionally biased region" description="Low complexity" evidence="3">
    <location>
        <begin position="431"/>
        <end position="443"/>
    </location>
</feature>
<comment type="caution">
    <text evidence="6">The sequence shown here is derived from an EMBL/GenBank/DDBJ whole genome shotgun (WGS) entry which is preliminary data.</text>
</comment>
<dbReference type="AlphaFoldDB" id="A0A433DC16"/>
<comment type="subcellular location">
    <subcellularLocation>
        <location evidence="1">Nucleus</location>
    </subcellularLocation>
</comment>
<organism evidence="6 7">
    <name type="scientific">Jimgerdemannia flammicorona</name>
    <dbReference type="NCBI Taxonomy" id="994334"/>
    <lineage>
        <taxon>Eukaryota</taxon>
        <taxon>Fungi</taxon>
        <taxon>Fungi incertae sedis</taxon>
        <taxon>Mucoromycota</taxon>
        <taxon>Mucoromycotina</taxon>
        <taxon>Endogonomycetes</taxon>
        <taxon>Endogonales</taxon>
        <taxon>Endogonaceae</taxon>
        <taxon>Jimgerdemannia</taxon>
    </lineage>
</organism>
<feature type="domain" description="N-acetyltransferase" evidence="4">
    <location>
        <begin position="20"/>
        <end position="164"/>
    </location>
</feature>
<keyword evidence="7" id="KW-1185">Reference proteome</keyword>
<evidence type="ECO:0000259" key="5">
    <source>
        <dbReference type="Pfam" id="PF22062"/>
    </source>
</evidence>
<dbReference type="Proteomes" id="UP000268093">
    <property type="component" value="Unassembled WGS sequence"/>
</dbReference>
<sequence length="633" mass="71297">MSTQPLTRIPPILTLHGSHVTLRTPTQTDDSKMREMLSDVTTMKHLRFMTHELQGGWTLAEVAARRERQISGQQDSSALVLHIHVVDPVTGAENLAGSTGFTSVDMTHLNAFCGIILHHEYWSRGVATEAFYLVLRYAFETLGLHRVAFETTEGNEGMRGWLERVAGVKVEGVRKEVLRVQGEWVDSWDYAIFEDDWKSGLKKALEERMAKRNGEEVQSLLERMSINCSQAISVVSVNASVSLSNFAVHPKFVVWLGNSERVLFIHRDASLISTTNSGSDMMHQDDLRDQIKRTFGPSVLTPETLSECASICRIYNLSPQELKFKWEAYTLVFNNESSDNQLTQEHFQQLRKEIQRDVEKQTHAKSKVKPPPPVVDNMIYDKNSITDIFQEFGLPVPVTPKSSKVNPGLDSLHTPESSKVGRRNQMQTPQSTRRLGLDSSTTSLGLPAASSVQSAKFVERTNRAKTEETLNSDLKLALPRVGQHKRCKIGLATQKLERYRYMFDKISEKAEGWCLSPNTNLGGQEGKYEGVWGLVCICRHLRSLDDRIEYFAELLQEYYKIEDFANPSHPSQDTITAVGRICCDTDSRLNDQSVLFETSRRFGGLHRVKLMLGDVPEFALFPGQVCVCLSGLG</sequence>
<feature type="region of interest" description="Disordered" evidence="3">
    <location>
        <begin position="400"/>
        <end position="443"/>
    </location>
</feature>
<accession>A0A433DC16</accession>
<feature type="domain" description="DNA polymerase alpha subunit B OB" evidence="5">
    <location>
        <begin position="544"/>
        <end position="627"/>
    </location>
</feature>
<dbReference type="PANTHER" id="PTHR23061">
    <property type="entry name" value="DNA POLYMERASE 2 ALPHA 70 KDA SUBUNIT"/>
    <property type="match status" value="1"/>
</dbReference>
<dbReference type="GO" id="GO:0006270">
    <property type="term" value="P:DNA replication initiation"/>
    <property type="evidence" value="ECO:0007669"/>
    <property type="project" value="TreeGrafter"/>
</dbReference>
<dbReference type="InterPro" id="IPR054300">
    <property type="entry name" value="OB_DPOA2"/>
</dbReference>
<dbReference type="OrthoDB" id="64477at2759"/>
<protein>
    <recommendedName>
        <fullName evidence="8">N-acetyltransferase domain-containing protein</fullName>
    </recommendedName>
</protein>
<dbReference type="PANTHER" id="PTHR23061:SF12">
    <property type="entry name" value="DNA POLYMERASE ALPHA SUBUNIT B"/>
    <property type="match status" value="1"/>
</dbReference>
<dbReference type="GO" id="GO:0016747">
    <property type="term" value="F:acyltransferase activity, transferring groups other than amino-acyl groups"/>
    <property type="evidence" value="ECO:0007669"/>
    <property type="project" value="InterPro"/>
</dbReference>
<reference evidence="6 7" key="1">
    <citation type="journal article" date="2018" name="New Phytol.">
        <title>Phylogenomics of Endogonaceae and evolution of mycorrhizas within Mucoromycota.</title>
        <authorList>
            <person name="Chang Y."/>
            <person name="Desiro A."/>
            <person name="Na H."/>
            <person name="Sandor L."/>
            <person name="Lipzen A."/>
            <person name="Clum A."/>
            <person name="Barry K."/>
            <person name="Grigoriev I.V."/>
            <person name="Martin F.M."/>
            <person name="Stajich J.E."/>
            <person name="Smith M.E."/>
            <person name="Bonito G."/>
            <person name="Spatafora J.W."/>
        </authorList>
    </citation>
    <scope>NUCLEOTIDE SEQUENCE [LARGE SCALE GENOMIC DNA]</scope>
    <source>
        <strain evidence="6 7">GMNB39</strain>
    </source>
</reference>
<dbReference type="GO" id="GO:0005658">
    <property type="term" value="C:alpha DNA polymerase:primase complex"/>
    <property type="evidence" value="ECO:0007669"/>
    <property type="project" value="TreeGrafter"/>
</dbReference>
<name>A0A433DC16_9FUNG</name>
<keyword evidence="2" id="KW-0539">Nucleus</keyword>